<dbReference type="InterPro" id="IPR036890">
    <property type="entry name" value="HATPase_C_sf"/>
</dbReference>
<dbReference type="EMBL" id="JAKRKC020000002">
    <property type="protein sequence ID" value="MCK2219942.1"/>
    <property type="molecule type" value="Genomic_DNA"/>
</dbReference>
<dbReference type="PANTHER" id="PTHR35526">
    <property type="entry name" value="ANTI-SIGMA-F FACTOR RSBW-RELATED"/>
    <property type="match status" value="1"/>
</dbReference>
<gene>
    <name evidence="3" type="ORF">MF672_040020</name>
</gene>
<dbReference type="InterPro" id="IPR050267">
    <property type="entry name" value="Anti-sigma-factor_SerPK"/>
</dbReference>
<name>A0ABT0G5Q5_9ACTN</name>
<feature type="domain" description="Histidine kinase/HSP90-like ATPase" evidence="2">
    <location>
        <begin position="2"/>
        <end position="111"/>
    </location>
</feature>
<accession>A0ABT0G5Q5</accession>
<keyword evidence="3" id="KW-0547">Nucleotide-binding</keyword>
<comment type="caution">
    <text evidence="3">The sequence shown here is derived from an EMBL/GenBank/DDBJ whole genome shotgun (WGS) entry which is preliminary data.</text>
</comment>
<reference evidence="3 4" key="1">
    <citation type="submission" date="2022-04" db="EMBL/GenBank/DDBJ databases">
        <title>Genome draft of Actinomadura sp. ATCC 31491.</title>
        <authorList>
            <person name="Shi X."/>
            <person name="Du Y."/>
        </authorList>
    </citation>
    <scope>NUCLEOTIDE SEQUENCE [LARGE SCALE GENOMIC DNA]</scope>
    <source>
        <strain evidence="3 4">ATCC 31491</strain>
    </source>
</reference>
<dbReference type="InterPro" id="IPR003594">
    <property type="entry name" value="HATPase_dom"/>
</dbReference>
<dbReference type="PANTHER" id="PTHR35526:SF3">
    <property type="entry name" value="ANTI-SIGMA-F FACTOR RSBW"/>
    <property type="match status" value="1"/>
</dbReference>
<dbReference type="RefSeq" id="WP_247815665.1">
    <property type="nucleotide sequence ID" value="NZ_JAKRKC020000002.1"/>
</dbReference>
<organism evidence="3 4">
    <name type="scientific">Actinomadura luzonensis</name>
    <dbReference type="NCBI Taxonomy" id="2805427"/>
    <lineage>
        <taxon>Bacteria</taxon>
        <taxon>Bacillati</taxon>
        <taxon>Actinomycetota</taxon>
        <taxon>Actinomycetes</taxon>
        <taxon>Streptosporangiales</taxon>
        <taxon>Thermomonosporaceae</taxon>
        <taxon>Actinomadura</taxon>
    </lineage>
</organism>
<evidence type="ECO:0000313" key="3">
    <source>
        <dbReference type="EMBL" id="MCK2219942.1"/>
    </source>
</evidence>
<evidence type="ECO:0000259" key="2">
    <source>
        <dbReference type="Pfam" id="PF13581"/>
    </source>
</evidence>
<keyword evidence="3" id="KW-0067">ATP-binding</keyword>
<dbReference type="SUPFAM" id="SSF55874">
    <property type="entry name" value="ATPase domain of HSP90 chaperone/DNA topoisomerase II/histidine kinase"/>
    <property type="match status" value="1"/>
</dbReference>
<dbReference type="GO" id="GO:0005524">
    <property type="term" value="F:ATP binding"/>
    <property type="evidence" value="ECO:0007669"/>
    <property type="project" value="UniProtKB-KW"/>
</dbReference>
<keyword evidence="4" id="KW-1185">Reference proteome</keyword>
<keyword evidence="1" id="KW-0418">Kinase</keyword>
<dbReference type="Proteomes" id="UP001317259">
    <property type="component" value="Unassembled WGS sequence"/>
</dbReference>
<evidence type="ECO:0000313" key="4">
    <source>
        <dbReference type="Proteomes" id="UP001317259"/>
    </source>
</evidence>
<sequence length="115" mass="12426">MPPDPRCVGSVRRFVRDLADDWGADSTTGETAELLVSEVATNALPHAPARIVVIREERLLTVEVHDRCPEPPVPGAGSVWDDGGRGLGIVGLLSRDWGWTATPTGKAVWFQLAAW</sequence>
<dbReference type="Gene3D" id="3.30.565.10">
    <property type="entry name" value="Histidine kinase-like ATPase, C-terminal domain"/>
    <property type="match status" value="1"/>
</dbReference>
<dbReference type="CDD" id="cd16936">
    <property type="entry name" value="HATPase_RsbW-like"/>
    <property type="match status" value="1"/>
</dbReference>
<keyword evidence="1" id="KW-0808">Transferase</keyword>
<proteinExistence type="predicted"/>
<dbReference type="Pfam" id="PF13581">
    <property type="entry name" value="HATPase_c_2"/>
    <property type="match status" value="1"/>
</dbReference>
<evidence type="ECO:0000256" key="1">
    <source>
        <dbReference type="ARBA" id="ARBA00022527"/>
    </source>
</evidence>
<protein>
    <submittedName>
        <fullName evidence="3">ATP-binding protein</fullName>
    </submittedName>
</protein>
<keyword evidence="1" id="KW-0723">Serine/threonine-protein kinase</keyword>